<name>A0A8H6B586_9HELO</name>
<dbReference type="GeneID" id="59260760"/>
<keyword evidence="2" id="KW-1185">Reference proteome</keyword>
<dbReference type="RefSeq" id="XP_037198434.1">
    <property type="nucleotide sequence ID" value="XM_037337068.1"/>
</dbReference>
<accession>A0A8H6B586</accession>
<dbReference type="Proteomes" id="UP000531561">
    <property type="component" value="Unassembled WGS sequence"/>
</dbReference>
<proteinExistence type="predicted"/>
<protein>
    <submittedName>
        <fullName evidence="1">Uncharacterized protein</fullName>
    </submittedName>
</protein>
<sequence length="216" mass="24335">MRVIEPSKADIGVIGGCSKAIIFIINHIASHLSLMLIFNAEPNVKPVSCRSGIIPVAELGVLNQILDCSPTSKLPLFFPFRSLRIFRIPLDQLRFLLFLLTASIIYSFAISQASPKCSISNNKIPSQDLYLPIIRPNPHIYSCINSALQIKHHHLPSKELYRPLNIKLQDPHTYHHVLSFFRKPSIPAITQSNIKGALRAVRKQDSILFFQTHTHS</sequence>
<dbReference type="EMBL" id="JABFCT010000001">
    <property type="protein sequence ID" value="KAF5879490.1"/>
    <property type="molecule type" value="Genomic_DNA"/>
</dbReference>
<reference evidence="1 2" key="1">
    <citation type="journal article" date="2020" name="Phytopathology">
        <title>A high-quality genome resource of Botrytis fragariae, a new and rapidly spreading fungal pathogen causing strawberry gray mold in the U.S.A.</title>
        <authorList>
            <person name="Wu Y."/>
            <person name="Saski C.A."/>
            <person name="Schnabel G."/>
            <person name="Xiao S."/>
            <person name="Hu M."/>
        </authorList>
    </citation>
    <scope>NUCLEOTIDE SEQUENCE [LARGE SCALE GENOMIC DNA]</scope>
    <source>
        <strain evidence="1 2">BVB16</strain>
    </source>
</reference>
<gene>
    <name evidence="1" type="ORF">Bfra_006698</name>
</gene>
<organism evidence="1 2">
    <name type="scientific">Botrytis fragariae</name>
    <dbReference type="NCBI Taxonomy" id="1964551"/>
    <lineage>
        <taxon>Eukaryota</taxon>
        <taxon>Fungi</taxon>
        <taxon>Dikarya</taxon>
        <taxon>Ascomycota</taxon>
        <taxon>Pezizomycotina</taxon>
        <taxon>Leotiomycetes</taxon>
        <taxon>Helotiales</taxon>
        <taxon>Sclerotiniaceae</taxon>
        <taxon>Botrytis</taxon>
    </lineage>
</organism>
<comment type="caution">
    <text evidence="1">The sequence shown here is derived from an EMBL/GenBank/DDBJ whole genome shotgun (WGS) entry which is preliminary data.</text>
</comment>
<evidence type="ECO:0000313" key="2">
    <source>
        <dbReference type="Proteomes" id="UP000531561"/>
    </source>
</evidence>
<evidence type="ECO:0000313" key="1">
    <source>
        <dbReference type="EMBL" id="KAF5879490.1"/>
    </source>
</evidence>
<dbReference type="AlphaFoldDB" id="A0A8H6B586"/>